<dbReference type="InterPro" id="IPR000209">
    <property type="entry name" value="Peptidase_S8/S53_dom"/>
</dbReference>
<sequence length="746" mass="78659">MAEEGIFVLCVYLKFANVQDRDEFIAEWTPLAKWVKENEPGTLGYEAMVADTNPLKVLVFERYTSKAYFNDAHRTSQPYLAFKEQQAKWRAEHDVELKPRLRHFMQPIARTPDMSRSRRREGQAGAWLAALLLAALATVGPAVAKPALPPRVLVRLKRGPTTAALASAQTHSPLLSGLRLRGLAGKHAQLHVEAAPPGAGGAAAAAASGSSSSAPAVPPDAVLVYEVTEPGVSAQEMAARLEAHPAVDVAEPDHSYYPDVIPNDALWEPRAAHSGLWFLEQIGAPDAWGVTTGSSEVKVCVIDTGVRQSHEDLGNVVGGWHTGMLESGSTPKPGSAAYSDLTDEVGHGTHVCGSIGATGNNALGIAGVAWKVSIYMCKGYSDYAGSFKLSSLLDCYALCNQAGVRVVSASLSGGEYSKLAFDAVEALGKNGTLLVASAGNRRTSNDRKAAYPASYNTPSNNVVAVAATLPSGERASFSNYGPASVHIAAPGVGILSSTNPSDSSYGYKTGTSMATPLTAGAAALLYAAKPGATVAEVRNALLNSVELLPSLAGVVSSGGRLNVRRALAALLGQPLPPPVVPPYYTWQVEEGTFYSFPEGLYSEFKVYNTTADQCMADCEAANWCNFATFSGGEAKDLFRIDEYGYKGNCGLTDASANVNFTEARGTARSGYKVAWRGVRPPTPPPAPPPPRPRPPQPPLSKPWPPPPKGRPPPKPAPPLPPPLALPPPPLRMPPGPPPKSPPPPRA</sequence>
<dbReference type="PANTHER" id="PTHR43806">
    <property type="entry name" value="PEPTIDASE S8"/>
    <property type="match status" value="1"/>
</dbReference>
<dbReference type="InterPro" id="IPR011008">
    <property type="entry name" value="Dimeric_a/b-barrel"/>
</dbReference>
<feature type="region of interest" description="Disordered" evidence="7">
    <location>
        <begin position="665"/>
        <end position="746"/>
    </location>
</feature>
<evidence type="ECO:0000256" key="3">
    <source>
        <dbReference type="ARBA" id="ARBA00022801"/>
    </source>
</evidence>
<dbReference type="PROSITE" id="PS00138">
    <property type="entry name" value="SUBTILASE_SER"/>
    <property type="match status" value="1"/>
</dbReference>
<feature type="active site" description="Charge relay system" evidence="5">
    <location>
        <position position="347"/>
    </location>
</feature>
<dbReference type="InterPro" id="IPR050131">
    <property type="entry name" value="Peptidase_S8_subtilisin-like"/>
</dbReference>
<accession>A0A2P6V7W0</accession>
<proteinExistence type="inferred from homology"/>
<dbReference type="GO" id="GO:0006508">
    <property type="term" value="P:proteolysis"/>
    <property type="evidence" value="ECO:0007669"/>
    <property type="project" value="UniProtKB-KW"/>
</dbReference>
<dbReference type="PRINTS" id="PR00723">
    <property type="entry name" value="SUBTILISIN"/>
</dbReference>
<feature type="domain" description="ABM" evidence="8">
    <location>
        <begin position="7"/>
        <end position="104"/>
    </location>
</feature>
<evidence type="ECO:0000256" key="2">
    <source>
        <dbReference type="ARBA" id="ARBA00022670"/>
    </source>
</evidence>
<reference evidence="9 10" key="1">
    <citation type="journal article" date="2018" name="Plant J.">
        <title>Genome sequences of Chlorella sorokiniana UTEX 1602 and Micractinium conductrix SAG 241.80: implications to maltose excretion by a green alga.</title>
        <authorList>
            <person name="Arriola M.B."/>
            <person name="Velmurugan N."/>
            <person name="Zhang Y."/>
            <person name="Plunkett M.H."/>
            <person name="Hondzo H."/>
            <person name="Barney B.M."/>
        </authorList>
    </citation>
    <scope>NUCLEOTIDE SEQUENCE [LARGE SCALE GENOMIC DNA]</scope>
    <source>
        <strain evidence="9 10">SAG 241.80</strain>
    </source>
</reference>
<protein>
    <submittedName>
        <fullName evidence="9">Extracellular basic protease</fullName>
    </submittedName>
</protein>
<organism evidence="9 10">
    <name type="scientific">Micractinium conductrix</name>
    <dbReference type="NCBI Taxonomy" id="554055"/>
    <lineage>
        <taxon>Eukaryota</taxon>
        <taxon>Viridiplantae</taxon>
        <taxon>Chlorophyta</taxon>
        <taxon>core chlorophytes</taxon>
        <taxon>Trebouxiophyceae</taxon>
        <taxon>Chlorellales</taxon>
        <taxon>Chlorellaceae</taxon>
        <taxon>Chlorella clade</taxon>
        <taxon>Micractinium</taxon>
    </lineage>
</organism>
<dbReference type="SUPFAM" id="SSF54909">
    <property type="entry name" value="Dimeric alpha+beta barrel"/>
    <property type="match status" value="1"/>
</dbReference>
<comment type="similarity">
    <text evidence="1 5 6">Belongs to the peptidase S8 family.</text>
</comment>
<dbReference type="SUPFAM" id="SSF52743">
    <property type="entry name" value="Subtilisin-like"/>
    <property type="match status" value="1"/>
</dbReference>
<dbReference type="PROSITE" id="PS00137">
    <property type="entry name" value="SUBTILASE_HIS"/>
    <property type="match status" value="1"/>
</dbReference>
<keyword evidence="4 5" id="KW-0720">Serine protease</keyword>
<keyword evidence="10" id="KW-1185">Reference proteome</keyword>
<dbReference type="Proteomes" id="UP000239649">
    <property type="component" value="Unassembled WGS sequence"/>
</dbReference>
<feature type="active site" description="Charge relay system" evidence="5">
    <location>
        <position position="303"/>
    </location>
</feature>
<feature type="compositionally biased region" description="Pro residues" evidence="7">
    <location>
        <begin position="680"/>
        <end position="746"/>
    </location>
</feature>
<gene>
    <name evidence="9" type="ORF">C2E20_6410</name>
</gene>
<dbReference type="PANTHER" id="PTHR43806:SF11">
    <property type="entry name" value="CEREVISIN-RELATED"/>
    <property type="match status" value="1"/>
</dbReference>
<dbReference type="InterPro" id="IPR015500">
    <property type="entry name" value="Peptidase_S8_subtilisin-rel"/>
</dbReference>
<dbReference type="PROSITE" id="PS00136">
    <property type="entry name" value="SUBTILASE_ASP"/>
    <property type="match status" value="1"/>
</dbReference>
<evidence type="ECO:0000313" key="10">
    <source>
        <dbReference type="Proteomes" id="UP000239649"/>
    </source>
</evidence>
<keyword evidence="2 5" id="KW-0645">Protease</keyword>
<evidence type="ECO:0000313" key="9">
    <source>
        <dbReference type="EMBL" id="PSC70176.1"/>
    </source>
</evidence>
<evidence type="ECO:0000259" key="8">
    <source>
        <dbReference type="PROSITE" id="PS51725"/>
    </source>
</evidence>
<dbReference type="PROSITE" id="PS51892">
    <property type="entry name" value="SUBTILASE"/>
    <property type="match status" value="1"/>
</dbReference>
<dbReference type="EMBL" id="LHPF02000021">
    <property type="protein sequence ID" value="PSC70176.1"/>
    <property type="molecule type" value="Genomic_DNA"/>
</dbReference>
<dbReference type="GO" id="GO:0004252">
    <property type="term" value="F:serine-type endopeptidase activity"/>
    <property type="evidence" value="ECO:0007669"/>
    <property type="project" value="UniProtKB-UniRule"/>
</dbReference>
<dbReference type="PROSITE" id="PS51725">
    <property type="entry name" value="ABM"/>
    <property type="match status" value="1"/>
</dbReference>
<keyword evidence="3 5" id="KW-0378">Hydrolase</keyword>
<comment type="caution">
    <text evidence="9">The sequence shown here is derived from an EMBL/GenBank/DDBJ whole genome shotgun (WGS) entry which is preliminary data.</text>
</comment>
<evidence type="ECO:0000256" key="1">
    <source>
        <dbReference type="ARBA" id="ARBA00011073"/>
    </source>
</evidence>
<dbReference type="Gene3D" id="3.40.50.200">
    <property type="entry name" value="Peptidase S8/S53 domain"/>
    <property type="match status" value="1"/>
</dbReference>
<dbReference type="InterPro" id="IPR023827">
    <property type="entry name" value="Peptidase_S8_Asp-AS"/>
</dbReference>
<dbReference type="InterPro" id="IPR023828">
    <property type="entry name" value="Peptidase_S8_Ser-AS"/>
</dbReference>
<feature type="active site" description="Charge relay system" evidence="5">
    <location>
        <position position="512"/>
    </location>
</feature>
<dbReference type="InterPro" id="IPR036852">
    <property type="entry name" value="Peptidase_S8/S53_dom_sf"/>
</dbReference>
<evidence type="ECO:0000256" key="7">
    <source>
        <dbReference type="SAM" id="MobiDB-lite"/>
    </source>
</evidence>
<dbReference type="AlphaFoldDB" id="A0A2P6V7W0"/>
<dbReference type="Pfam" id="PF03992">
    <property type="entry name" value="ABM"/>
    <property type="match status" value="1"/>
</dbReference>
<evidence type="ECO:0000256" key="6">
    <source>
        <dbReference type="RuleBase" id="RU003355"/>
    </source>
</evidence>
<dbReference type="InterPro" id="IPR022398">
    <property type="entry name" value="Peptidase_S8_His-AS"/>
</dbReference>
<dbReference type="Pfam" id="PF00082">
    <property type="entry name" value="Peptidase_S8"/>
    <property type="match status" value="1"/>
</dbReference>
<name>A0A2P6V7W0_9CHLO</name>
<dbReference type="InterPro" id="IPR007138">
    <property type="entry name" value="ABM_dom"/>
</dbReference>
<evidence type="ECO:0000256" key="4">
    <source>
        <dbReference type="ARBA" id="ARBA00022825"/>
    </source>
</evidence>
<evidence type="ECO:0000256" key="5">
    <source>
        <dbReference type="PROSITE-ProRule" id="PRU01240"/>
    </source>
</evidence>
<dbReference type="Gene3D" id="3.30.70.100">
    <property type="match status" value="1"/>
</dbReference>
<dbReference type="OrthoDB" id="10011777at2759"/>